<dbReference type="RefSeq" id="WP_176761311.1">
    <property type="nucleotide sequence ID" value="NZ_FNJI01000037.1"/>
</dbReference>
<keyword evidence="4" id="KW-0012">Acyltransferase</keyword>
<evidence type="ECO:0000256" key="4">
    <source>
        <dbReference type="ARBA" id="ARBA00023315"/>
    </source>
</evidence>
<dbReference type="InterPro" id="IPR018357">
    <property type="entry name" value="Hexapep_transf_CS"/>
</dbReference>
<keyword evidence="6" id="KW-1185">Reference proteome</keyword>
<evidence type="ECO:0000313" key="5">
    <source>
        <dbReference type="EMBL" id="SDP70840.1"/>
    </source>
</evidence>
<dbReference type="InterPro" id="IPR001451">
    <property type="entry name" value="Hexapep"/>
</dbReference>
<dbReference type="Proteomes" id="UP000199073">
    <property type="component" value="Unassembled WGS sequence"/>
</dbReference>
<dbReference type="GO" id="GO:0016746">
    <property type="term" value="F:acyltransferase activity"/>
    <property type="evidence" value="ECO:0007669"/>
    <property type="project" value="UniProtKB-KW"/>
</dbReference>
<name>A0A1H0UXE6_9BACT</name>
<dbReference type="PROSITE" id="PS00101">
    <property type="entry name" value="HEXAPEP_TRANSFERASES"/>
    <property type="match status" value="1"/>
</dbReference>
<dbReference type="Gene3D" id="2.160.10.10">
    <property type="entry name" value="Hexapeptide repeat proteins"/>
    <property type="match status" value="1"/>
</dbReference>
<dbReference type="Pfam" id="PF00132">
    <property type="entry name" value="Hexapep"/>
    <property type="match status" value="1"/>
</dbReference>
<dbReference type="InterPro" id="IPR011004">
    <property type="entry name" value="Trimer_LpxA-like_sf"/>
</dbReference>
<organism evidence="5 6">
    <name type="scientific">Desulforhopalus singaporensis</name>
    <dbReference type="NCBI Taxonomy" id="91360"/>
    <lineage>
        <taxon>Bacteria</taxon>
        <taxon>Pseudomonadati</taxon>
        <taxon>Thermodesulfobacteriota</taxon>
        <taxon>Desulfobulbia</taxon>
        <taxon>Desulfobulbales</taxon>
        <taxon>Desulfocapsaceae</taxon>
        <taxon>Desulforhopalus</taxon>
    </lineage>
</organism>
<dbReference type="STRING" id="91360.SAMN05660330_03765"/>
<keyword evidence="3" id="KW-0677">Repeat</keyword>
<evidence type="ECO:0000313" key="6">
    <source>
        <dbReference type="Proteomes" id="UP000199073"/>
    </source>
</evidence>
<protein>
    <submittedName>
        <fullName evidence="5">Acetyltransferase (Isoleucine patch superfamily)</fullName>
    </submittedName>
</protein>
<reference evidence="5 6" key="1">
    <citation type="submission" date="2016-10" db="EMBL/GenBank/DDBJ databases">
        <authorList>
            <person name="de Groot N.N."/>
        </authorList>
    </citation>
    <scope>NUCLEOTIDE SEQUENCE [LARGE SCALE GENOMIC DNA]</scope>
    <source>
        <strain evidence="5 6">DSM 12130</strain>
    </source>
</reference>
<sequence length="224" mass="25388">MASGINSIVKIINPVMLKAMYIRRCQYKKFSEPTLGLGLHSSFIDTKIGKYNYFGSNVQLKNVNIDSHSYINSNTKLQHCTIGKFCSIGSNVQISLGEHPTNLISTHPAFYSNKKKFKCFADKTYIEEYKKVEIGHDVWVGEGVTVLGGLKIGHGAIIGARALVTKNVPPYTIVGGVPAKIIRKRFSEDKIDLLLQFEWWNMPEDWFHENWKCLLENDFSILKT</sequence>
<gene>
    <name evidence="5" type="ORF">SAMN05660330_03765</name>
</gene>
<proteinExistence type="inferred from homology"/>
<evidence type="ECO:0000256" key="1">
    <source>
        <dbReference type="ARBA" id="ARBA00007274"/>
    </source>
</evidence>
<evidence type="ECO:0000256" key="3">
    <source>
        <dbReference type="ARBA" id="ARBA00022737"/>
    </source>
</evidence>
<dbReference type="PANTHER" id="PTHR43300">
    <property type="entry name" value="ACETYLTRANSFERASE"/>
    <property type="match status" value="1"/>
</dbReference>
<dbReference type="AlphaFoldDB" id="A0A1H0UXE6"/>
<dbReference type="PANTHER" id="PTHR43300:SF11">
    <property type="entry name" value="ACETYLTRANSFERASE RV3034C-RELATED"/>
    <property type="match status" value="1"/>
</dbReference>
<keyword evidence="2 5" id="KW-0808">Transferase</keyword>
<evidence type="ECO:0000256" key="2">
    <source>
        <dbReference type="ARBA" id="ARBA00022679"/>
    </source>
</evidence>
<accession>A0A1H0UXE6</accession>
<comment type="similarity">
    <text evidence="1">Belongs to the transferase hexapeptide repeat family.</text>
</comment>
<dbReference type="SUPFAM" id="SSF51161">
    <property type="entry name" value="Trimeric LpxA-like enzymes"/>
    <property type="match status" value="1"/>
</dbReference>
<dbReference type="EMBL" id="FNJI01000037">
    <property type="protein sequence ID" value="SDP70840.1"/>
    <property type="molecule type" value="Genomic_DNA"/>
</dbReference>
<dbReference type="InterPro" id="IPR050179">
    <property type="entry name" value="Trans_hexapeptide_repeat"/>
</dbReference>
<dbReference type="CDD" id="cd03349">
    <property type="entry name" value="LbH_XAT"/>
    <property type="match status" value="1"/>
</dbReference>